<reference evidence="2 3" key="1">
    <citation type="submission" date="2019-05" db="EMBL/GenBank/DDBJ databases">
        <title>Another draft genome of Portunus trituberculatus and its Hox gene families provides insights of decapod evolution.</title>
        <authorList>
            <person name="Jeong J.-H."/>
            <person name="Song I."/>
            <person name="Kim S."/>
            <person name="Choi T."/>
            <person name="Kim D."/>
            <person name="Ryu S."/>
            <person name="Kim W."/>
        </authorList>
    </citation>
    <scope>NUCLEOTIDE SEQUENCE [LARGE SCALE GENOMIC DNA]</scope>
    <source>
        <tissue evidence="2">Muscle</tissue>
    </source>
</reference>
<keyword evidence="3" id="KW-1185">Reference proteome</keyword>
<evidence type="ECO:0000313" key="2">
    <source>
        <dbReference type="EMBL" id="MPC11832.1"/>
    </source>
</evidence>
<gene>
    <name evidence="2" type="ORF">E2C01_004506</name>
</gene>
<proteinExistence type="predicted"/>
<comment type="caution">
    <text evidence="2">The sequence shown here is derived from an EMBL/GenBank/DDBJ whole genome shotgun (WGS) entry which is preliminary data.</text>
</comment>
<organism evidence="2 3">
    <name type="scientific">Portunus trituberculatus</name>
    <name type="common">Swimming crab</name>
    <name type="synonym">Neptunus trituberculatus</name>
    <dbReference type="NCBI Taxonomy" id="210409"/>
    <lineage>
        <taxon>Eukaryota</taxon>
        <taxon>Metazoa</taxon>
        <taxon>Ecdysozoa</taxon>
        <taxon>Arthropoda</taxon>
        <taxon>Crustacea</taxon>
        <taxon>Multicrustacea</taxon>
        <taxon>Malacostraca</taxon>
        <taxon>Eumalacostraca</taxon>
        <taxon>Eucarida</taxon>
        <taxon>Decapoda</taxon>
        <taxon>Pleocyemata</taxon>
        <taxon>Brachyura</taxon>
        <taxon>Eubrachyura</taxon>
        <taxon>Portunoidea</taxon>
        <taxon>Portunidae</taxon>
        <taxon>Portuninae</taxon>
        <taxon>Portunus</taxon>
    </lineage>
</organism>
<dbReference type="Proteomes" id="UP000324222">
    <property type="component" value="Unassembled WGS sequence"/>
</dbReference>
<name>A0A5B7CQ66_PORTR</name>
<sequence>MHRSLGQHRGTAVPPGRPVSAGPSVCGRLLLHIHCWLVLQGAVVGVVGEGWCGPGGGGVVGWLPGAVAAPTPLLAPLPLLAGLLAGLLVVLLQLHLSTAHLGHGAGLCHLQQDHLVHVVRQLRLDEARGGPLPLAGAAHGGVILRGVAAVAPLLCYGAEQLEVWRGLQPRIAGQQWRRLSELQAFFQKASDESAHGVRGGATEPWGRDTQRHQRAQPRGGLLGGQPPPRPQTEPQGMMQEHLLEECLRHKQQLSVTP</sequence>
<feature type="region of interest" description="Disordered" evidence="1">
    <location>
        <begin position="1"/>
        <end position="20"/>
    </location>
</feature>
<accession>A0A5B7CQ66</accession>
<dbReference type="EMBL" id="VSRR010000183">
    <property type="protein sequence ID" value="MPC11832.1"/>
    <property type="molecule type" value="Genomic_DNA"/>
</dbReference>
<evidence type="ECO:0000313" key="3">
    <source>
        <dbReference type="Proteomes" id="UP000324222"/>
    </source>
</evidence>
<feature type="region of interest" description="Disordered" evidence="1">
    <location>
        <begin position="191"/>
        <end position="241"/>
    </location>
</feature>
<evidence type="ECO:0000256" key="1">
    <source>
        <dbReference type="SAM" id="MobiDB-lite"/>
    </source>
</evidence>
<dbReference type="AlphaFoldDB" id="A0A5B7CQ66"/>
<protein>
    <submittedName>
        <fullName evidence="2">Uncharacterized protein</fullName>
    </submittedName>
</protein>